<dbReference type="AlphaFoldDB" id="A0A6M3LJ66"/>
<protein>
    <submittedName>
        <fullName evidence="1">Putative peptidase</fullName>
    </submittedName>
</protein>
<evidence type="ECO:0000313" key="1">
    <source>
        <dbReference type="EMBL" id="QJA93612.1"/>
    </source>
</evidence>
<name>A0A6M3LJ66_9ZZZZ</name>
<organism evidence="1">
    <name type="scientific">viral metagenome</name>
    <dbReference type="NCBI Taxonomy" id="1070528"/>
    <lineage>
        <taxon>unclassified sequences</taxon>
        <taxon>metagenomes</taxon>
        <taxon>organismal metagenomes</taxon>
    </lineage>
</organism>
<sequence length="79" mass="8877">MNTLDRIYHGHGDDLVITSTYEGNHSPSSLHYANDAIDIRLPSKEKNTVLAEIKNAIGKTYDVVMEIDHIHVEFDPDGK</sequence>
<dbReference type="EMBL" id="MT143163">
    <property type="protein sequence ID" value="QJA93612.1"/>
    <property type="molecule type" value="Genomic_DNA"/>
</dbReference>
<dbReference type="SUPFAM" id="SSF55166">
    <property type="entry name" value="Hedgehog/DD-peptidase"/>
    <property type="match status" value="1"/>
</dbReference>
<dbReference type="InterPro" id="IPR009045">
    <property type="entry name" value="Zn_M74/Hedgehog-like"/>
</dbReference>
<gene>
    <name evidence="1" type="ORF">MM415B04174_0004</name>
</gene>
<accession>A0A6M3LJ66</accession>
<reference evidence="1" key="1">
    <citation type="submission" date="2020-03" db="EMBL/GenBank/DDBJ databases">
        <title>The deep terrestrial virosphere.</title>
        <authorList>
            <person name="Holmfeldt K."/>
            <person name="Nilsson E."/>
            <person name="Simone D."/>
            <person name="Lopez-Fernandez M."/>
            <person name="Wu X."/>
            <person name="de Brujin I."/>
            <person name="Lundin D."/>
            <person name="Andersson A."/>
            <person name="Bertilsson S."/>
            <person name="Dopson M."/>
        </authorList>
    </citation>
    <scope>NUCLEOTIDE SEQUENCE</scope>
    <source>
        <strain evidence="1">MM415B04174</strain>
    </source>
</reference>
<proteinExistence type="predicted"/>